<keyword evidence="3" id="KW-1185">Reference proteome</keyword>
<reference evidence="2 3" key="1">
    <citation type="journal article" date="2021" name="Elife">
        <title>Chloroplast acquisition without the gene transfer in kleptoplastic sea slugs, Plakobranchus ocellatus.</title>
        <authorList>
            <person name="Maeda T."/>
            <person name="Takahashi S."/>
            <person name="Yoshida T."/>
            <person name="Shimamura S."/>
            <person name="Takaki Y."/>
            <person name="Nagai Y."/>
            <person name="Toyoda A."/>
            <person name="Suzuki Y."/>
            <person name="Arimoto A."/>
            <person name="Ishii H."/>
            <person name="Satoh N."/>
            <person name="Nishiyama T."/>
            <person name="Hasebe M."/>
            <person name="Maruyama T."/>
            <person name="Minagawa J."/>
            <person name="Obokata J."/>
            <person name="Shigenobu S."/>
        </authorList>
    </citation>
    <scope>NUCLEOTIDE SEQUENCE [LARGE SCALE GENOMIC DNA]</scope>
</reference>
<evidence type="ECO:0000313" key="3">
    <source>
        <dbReference type="Proteomes" id="UP000735302"/>
    </source>
</evidence>
<comment type="caution">
    <text evidence="2">The sequence shown here is derived from an EMBL/GenBank/DDBJ whole genome shotgun (WGS) entry which is preliminary data.</text>
</comment>
<name>A0AAV3YIN3_9GAST</name>
<feature type="compositionally biased region" description="Polar residues" evidence="1">
    <location>
        <begin position="237"/>
        <end position="253"/>
    </location>
</feature>
<feature type="region of interest" description="Disordered" evidence="1">
    <location>
        <begin position="237"/>
        <end position="261"/>
    </location>
</feature>
<protein>
    <submittedName>
        <fullName evidence="2">Uncharacterized protein</fullName>
    </submittedName>
</protein>
<evidence type="ECO:0000256" key="1">
    <source>
        <dbReference type="SAM" id="MobiDB-lite"/>
    </source>
</evidence>
<dbReference type="EMBL" id="BLXT01001025">
    <property type="protein sequence ID" value="GFN82604.1"/>
    <property type="molecule type" value="Genomic_DNA"/>
</dbReference>
<proteinExistence type="predicted"/>
<gene>
    <name evidence="2" type="ORF">PoB_000911000</name>
</gene>
<dbReference type="AlphaFoldDB" id="A0AAV3YIN3"/>
<accession>A0AAV3YIN3</accession>
<dbReference type="Proteomes" id="UP000735302">
    <property type="component" value="Unassembled WGS sequence"/>
</dbReference>
<sequence>MSDSAAAKRKGGGSYTEKDLYIKLLINLSRTYVDKEDGRTRIWNDPPFGWPDNLEWKNPTGGKKDTLPQMKKKVDYILSRLPDEKTEKAKKLKELAETGDGPAIHNAVCILQTLEHFPKIEDFKIDGLRYPLVNDLLRELAESALNFEQQLKNLCQERPGKRQLEDGMTPSQNKKPKKLQQKPQNKANHLRPICPKEHHSHRWVQLGKSLSACEDMENTDSSPSHIHVADRMPFSNDSGVSLTGKSTSVSCSPEISEKDEMRDSRLLTPENSSMHELLTEWSLSQNSYITGTIPSLSSGPLMIASQSPSLQQQSLSSDILLTRPAQNTQNNQNLGLVQTGNDHNLEFRDTFIEHPDFDPQEILDDL</sequence>
<feature type="region of interest" description="Disordered" evidence="1">
    <location>
        <begin position="158"/>
        <end position="193"/>
    </location>
</feature>
<organism evidence="2 3">
    <name type="scientific">Plakobranchus ocellatus</name>
    <dbReference type="NCBI Taxonomy" id="259542"/>
    <lineage>
        <taxon>Eukaryota</taxon>
        <taxon>Metazoa</taxon>
        <taxon>Spiralia</taxon>
        <taxon>Lophotrochozoa</taxon>
        <taxon>Mollusca</taxon>
        <taxon>Gastropoda</taxon>
        <taxon>Heterobranchia</taxon>
        <taxon>Euthyneura</taxon>
        <taxon>Panpulmonata</taxon>
        <taxon>Sacoglossa</taxon>
        <taxon>Placobranchoidea</taxon>
        <taxon>Plakobranchidae</taxon>
        <taxon>Plakobranchus</taxon>
    </lineage>
</organism>
<evidence type="ECO:0000313" key="2">
    <source>
        <dbReference type="EMBL" id="GFN82604.1"/>
    </source>
</evidence>